<organism evidence="3 4">
    <name type="scientific">Halorientalis regularis</name>
    <dbReference type="NCBI Taxonomy" id="660518"/>
    <lineage>
        <taxon>Archaea</taxon>
        <taxon>Methanobacteriati</taxon>
        <taxon>Methanobacteriota</taxon>
        <taxon>Stenosarchaea group</taxon>
        <taxon>Halobacteria</taxon>
        <taxon>Halobacteriales</taxon>
        <taxon>Haloarculaceae</taxon>
        <taxon>Halorientalis</taxon>
    </lineage>
</organism>
<evidence type="ECO:0000313" key="3">
    <source>
        <dbReference type="EMBL" id="SDF95479.1"/>
    </source>
</evidence>
<sequence>MTELEFITFACSDPNEPAAFWAAALDGERPELPPALDPEIVDRPGDGPDLLFEQQPKRTECDLPIHLDLSTSDREGTVERLRDLGASVRETKTEESEPHTATWAVMEGPEGNDFCVSEYR</sequence>
<dbReference type="InterPro" id="IPR037523">
    <property type="entry name" value="VOC_core"/>
</dbReference>
<dbReference type="PROSITE" id="PS51819">
    <property type="entry name" value="VOC"/>
    <property type="match status" value="1"/>
</dbReference>
<keyword evidence="4" id="KW-1185">Reference proteome</keyword>
<dbReference type="EMBL" id="FNBK01000012">
    <property type="protein sequence ID" value="SDF95479.1"/>
    <property type="molecule type" value="Genomic_DNA"/>
</dbReference>
<dbReference type="RefSeq" id="WP_092693837.1">
    <property type="nucleotide sequence ID" value="NZ_FNBK01000012.1"/>
</dbReference>
<dbReference type="Gene3D" id="3.10.180.10">
    <property type="entry name" value="2,3-Dihydroxybiphenyl 1,2-Dioxygenase, domain 1"/>
    <property type="match status" value="1"/>
</dbReference>
<evidence type="ECO:0000256" key="1">
    <source>
        <dbReference type="SAM" id="MobiDB-lite"/>
    </source>
</evidence>
<reference evidence="4" key="1">
    <citation type="submission" date="2016-10" db="EMBL/GenBank/DDBJ databases">
        <authorList>
            <person name="Varghese N."/>
            <person name="Submissions S."/>
        </authorList>
    </citation>
    <scope>NUCLEOTIDE SEQUENCE [LARGE SCALE GENOMIC DNA]</scope>
    <source>
        <strain evidence="4">IBRC-M 10760</strain>
    </source>
</reference>
<dbReference type="OrthoDB" id="225192at2157"/>
<protein>
    <recommendedName>
        <fullName evidence="2">VOC domain-containing protein</fullName>
    </recommendedName>
</protein>
<feature type="domain" description="VOC" evidence="2">
    <location>
        <begin position="3"/>
        <end position="119"/>
    </location>
</feature>
<gene>
    <name evidence="3" type="ORF">SAMN05216218_11256</name>
</gene>
<evidence type="ECO:0000313" key="4">
    <source>
        <dbReference type="Proteomes" id="UP000199076"/>
    </source>
</evidence>
<dbReference type="STRING" id="660518.SAMN05216218_11256"/>
<feature type="region of interest" description="Disordered" evidence="1">
    <location>
        <begin position="29"/>
        <end position="48"/>
    </location>
</feature>
<dbReference type="Proteomes" id="UP000199076">
    <property type="component" value="Unassembled WGS sequence"/>
</dbReference>
<evidence type="ECO:0000259" key="2">
    <source>
        <dbReference type="PROSITE" id="PS51819"/>
    </source>
</evidence>
<dbReference type="PANTHER" id="PTHR35908">
    <property type="entry name" value="HYPOTHETICAL FUSION PROTEIN"/>
    <property type="match status" value="1"/>
</dbReference>
<proteinExistence type="predicted"/>
<dbReference type="CDD" id="cd06587">
    <property type="entry name" value="VOC"/>
    <property type="match status" value="1"/>
</dbReference>
<dbReference type="InterPro" id="IPR029068">
    <property type="entry name" value="Glyas_Bleomycin-R_OHBP_Dase"/>
</dbReference>
<dbReference type="InterPro" id="IPR041581">
    <property type="entry name" value="Glyoxalase_6"/>
</dbReference>
<name>A0A1G7QC35_9EURY</name>
<dbReference type="SUPFAM" id="SSF54593">
    <property type="entry name" value="Glyoxalase/Bleomycin resistance protein/Dihydroxybiphenyl dioxygenase"/>
    <property type="match status" value="1"/>
</dbReference>
<accession>A0A1G7QC35</accession>
<dbReference type="PANTHER" id="PTHR35908:SF1">
    <property type="entry name" value="CONSERVED PROTEIN"/>
    <property type="match status" value="1"/>
</dbReference>
<dbReference type="Pfam" id="PF18029">
    <property type="entry name" value="Glyoxalase_6"/>
    <property type="match status" value="1"/>
</dbReference>
<dbReference type="AlphaFoldDB" id="A0A1G7QC35"/>